<dbReference type="RefSeq" id="WP_380229639.1">
    <property type="nucleotide sequence ID" value="NZ_JBHSOF010000075.1"/>
</dbReference>
<dbReference type="InterPro" id="IPR025559">
    <property type="entry name" value="Eis_dom"/>
</dbReference>
<feature type="domain" description="N-acetyltransferase" evidence="6">
    <location>
        <begin position="27"/>
        <end position="177"/>
    </location>
</feature>
<evidence type="ECO:0000256" key="5">
    <source>
        <dbReference type="SAM" id="MobiDB-lite"/>
    </source>
</evidence>
<dbReference type="Pfam" id="PF17668">
    <property type="entry name" value="Acetyltransf_17"/>
    <property type="match status" value="1"/>
</dbReference>
<comment type="subunit">
    <text evidence="4">Homohexamer; trimer of dimers.</text>
</comment>
<reference evidence="8" key="1">
    <citation type="journal article" date="2019" name="Int. J. Syst. Evol. Microbiol.">
        <title>The Global Catalogue of Microorganisms (GCM) 10K type strain sequencing project: providing services to taxonomists for standard genome sequencing and annotation.</title>
        <authorList>
            <consortium name="The Broad Institute Genomics Platform"/>
            <consortium name="The Broad Institute Genome Sequencing Center for Infectious Disease"/>
            <person name="Wu L."/>
            <person name="Ma J."/>
        </authorList>
    </citation>
    <scope>NUCLEOTIDE SEQUENCE [LARGE SCALE GENOMIC DNA]</scope>
    <source>
        <strain evidence="8">CGMCC 4.1437</strain>
    </source>
</reference>
<comment type="caution">
    <text evidence="7">The sequence shown here is derived from an EMBL/GenBank/DDBJ whole genome shotgun (WGS) entry which is preliminary data.</text>
</comment>
<keyword evidence="8" id="KW-1185">Reference proteome</keyword>
<keyword evidence="2 4" id="KW-0808">Transferase</keyword>
<evidence type="ECO:0000256" key="4">
    <source>
        <dbReference type="HAMAP-Rule" id="MF_01812"/>
    </source>
</evidence>
<feature type="active site" description="Proton donor" evidence="4">
    <location>
        <position position="146"/>
    </location>
</feature>
<dbReference type="Proteomes" id="UP001595975">
    <property type="component" value="Unassembled WGS sequence"/>
</dbReference>
<evidence type="ECO:0000256" key="1">
    <source>
        <dbReference type="ARBA" id="ARBA00009213"/>
    </source>
</evidence>
<evidence type="ECO:0000313" key="7">
    <source>
        <dbReference type="EMBL" id="MFC5667977.1"/>
    </source>
</evidence>
<name>A0ABW0XBS7_9ACTN</name>
<sequence length="437" mass="47211">MGNETYGGTGDPGTGGSPEEADVVGGIEIRAIGEDEVEAWDRALAVGFLRPHVGRATEFRRRQWEPGRMLGAVDDGRFVATFRSFDTELTVPGGAVVTADAITAVTVTSTHRRRGLLRRMMTRDLAAARERGAAVAILVAAEYNIYGRYGFGPATHGHGWNVDLLRAGGLRDGLPTVPGGRIDLVDMAELRKIGPELFDRWRVTQAGAIARDELTWQRGTGEIEVPGFDWKEPFAAVHRDAGGIPTGLAVYKIDDNWDGSYPNCTLTVIDLFALDRPTATELWRFVCSVDWVRKVVVENVGPDDPLPLLLNEPRAATPHVDNADYMWLRVLDVEAAFNARTYGAPGRVVLDVDDPAGHAAGRWAIEVAPDGTGRCVRTEDEADLALDASALGTLYLGGETLPRLALAGRVTELRPGAAAAGDLLLRTPLLAWNIDGF</sequence>
<feature type="compositionally biased region" description="Gly residues" evidence="5">
    <location>
        <begin position="1"/>
        <end position="16"/>
    </location>
</feature>
<keyword evidence="3 4" id="KW-0012">Acyltransferase</keyword>
<dbReference type="InterPro" id="IPR000182">
    <property type="entry name" value="GNAT_dom"/>
</dbReference>
<dbReference type="SUPFAM" id="SSF55729">
    <property type="entry name" value="Acyl-CoA N-acyltransferases (Nat)"/>
    <property type="match status" value="1"/>
</dbReference>
<dbReference type="NCBIfam" id="NF002367">
    <property type="entry name" value="PRK01346.1-4"/>
    <property type="match status" value="1"/>
</dbReference>
<proteinExistence type="inferred from homology"/>
<dbReference type="Pfam" id="PF13527">
    <property type="entry name" value="Acetyltransf_9"/>
    <property type="match status" value="1"/>
</dbReference>
<dbReference type="Pfam" id="PF13530">
    <property type="entry name" value="SCP2_2"/>
    <property type="match status" value="1"/>
</dbReference>
<dbReference type="Gene3D" id="3.30.1050.10">
    <property type="entry name" value="SCP2 sterol-binding domain"/>
    <property type="match status" value="1"/>
</dbReference>
<comment type="caution">
    <text evidence="4">Lacks conserved residue(s) required for the propagation of feature annotation.</text>
</comment>
<feature type="binding site" evidence="4">
    <location>
        <begin position="113"/>
        <end position="118"/>
    </location>
    <ligand>
        <name>acetyl-CoA</name>
        <dbReference type="ChEBI" id="CHEBI:57288"/>
    </ligand>
</feature>
<dbReference type="EMBL" id="JBHSOF010000075">
    <property type="protein sequence ID" value="MFC5667977.1"/>
    <property type="molecule type" value="Genomic_DNA"/>
</dbReference>
<protein>
    <submittedName>
        <fullName evidence="7">GNAT family N-acetyltransferase</fullName>
    </submittedName>
</protein>
<accession>A0ABW0XBS7</accession>
<evidence type="ECO:0000313" key="8">
    <source>
        <dbReference type="Proteomes" id="UP001595975"/>
    </source>
</evidence>
<feature type="active site" description="Proton acceptor; via carboxylate" evidence="4">
    <location>
        <position position="437"/>
    </location>
</feature>
<evidence type="ECO:0000256" key="2">
    <source>
        <dbReference type="ARBA" id="ARBA00022679"/>
    </source>
</evidence>
<dbReference type="InterPro" id="IPR041380">
    <property type="entry name" value="Acetyltransf_17"/>
</dbReference>
<dbReference type="HAMAP" id="MF_01812">
    <property type="entry name" value="Eis"/>
    <property type="match status" value="1"/>
</dbReference>
<feature type="region of interest" description="Disordered" evidence="5">
    <location>
        <begin position="1"/>
        <end position="21"/>
    </location>
</feature>
<dbReference type="PROSITE" id="PS51186">
    <property type="entry name" value="GNAT"/>
    <property type="match status" value="1"/>
</dbReference>
<dbReference type="SUPFAM" id="SSF55718">
    <property type="entry name" value="SCP-like"/>
    <property type="match status" value="1"/>
</dbReference>
<evidence type="ECO:0000256" key="3">
    <source>
        <dbReference type="ARBA" id="ARBA00023315"/>
    </source>
</evidence>
<dbReference type="PANTHER" id="PTHR37817:SF1">
    <property type="entry name" value="N-ACETYLTRANSFERASE EIS"/>
    <property type="match status" value="1"/>
</dbReference>
<comment type="similarity">
    <text evidence="1 4">Belongs to the acetyltransferase Eis family.</text>
</comment>
<dbReference type="InterPro" id="IPR016181">
    <property type="entry name" value="Acyl_CoA_acyltransferase"/>
</dbReference>
<dbReference type="InterPro" id="IPR036527">
    <property type="entry name" value="SCP2_sterol-bd_dom_sf"/>
</dbReference>
<feature type="binding site" evidence="4">
    <location>
        <begin position="105"/>
        <end position="107"/>
    </location>
    <ligand>
        <name>acetyl-CoA</name>
        <dbReference type="ChEBI" id="CHEBI:57288"/>
    </ligand>
</feature>
<gene>
    <name evidence="7" type="ORF">ACFP3U_34060</name>
</gene>
<dbReference type="PANTHER" id="PTHR37817">
    <property type="entry name" value="N-ACETYLTRANSFERASE EIS"/>
    <property type="match status" value="1"/>
</dbReference>
<dbReference type="Gene3D" id="3.40.630.30">
    <property type="match status" value="2"/>
</dbReference>
<organism evidence="7 8">
    <name type="scientific">Kitasatospora misakiensis</name>
    <dbReference type="NCBI Taxonomy" id="67330"/>
    <lineage>
        <taxon>Bacteria</taxon>
        <taxon>Bacillati</taxon>
        <taxon>Actinomycetota</taxon>
        <taxon>Actinomycetes</taxon>
        <taxon>Kitasatosporales</taxon>
        <taxon>Streptomycetaceae</taxon>
        <taxon>Kitasatospora</taxon>
    </lineage>
</organism>
<evidence type="ECO:0000259" key="6">
    <source>
        <dbReference type="PROSITE" id="PS51186"/>
    </source>
</evidence>
<dbReference type="InterPro" id="IPR022902">
    <property type="entry name" value="NAcTrfase_Eis"/>
</dbReference>
<dbReference type="InterPro" id="IPR051554">
    <property type="entry name" value="Acetyltransferase_Eis"/>
</dbReference>